<dbReference type="Proteomes" id="UP001254759">
    <property type="component" value="Unassembled WGS sequence"/>
</dbReference>
<evidence type="ECO:0008006" key="3">
    <source>
        <dbReference type="Google" id="ProtNLM"/>
    </source>
</evidence>
<proteinExistence type="predicted"/>
<dbReference type="RefSeq" id="WP_310091792.1">
    <property type="nucleotide sequence ID" value="NZ_JAVDTT010000002.1"/>
</dbReference>
<comment type="caution">
    <text evidence="1">The sequence shown here is derived from an EMBL/GenBank/DDBJ whole genome shotgun (WGS) entry which is preliminary data.</text>
</comment>
<protein>
    <recommendedName>
        <fullName evidence="3">Restriction endonuclease type IV Mrr domain-containing protein</fullName>
    </recommendedName>
</protein>
<sequence length="691" mass="77010">MSGSGGAAAHAGIDFQQRIAALVMLQMLVGTKNYVALQLGDALDVNELRFETDDAIDDLVLNTSRGRVFIQAKRTIHLSSGEGSEFSSVIRQFVRQHIYDDSPSDVYLLATSSRSSRRITQELKRITDSRRLNESSSDANPATQSEMEVLAKTRELAEAHYLDLIKQKMPAESFEHILRKMRVALLDIESGSPLESAVLTLICGHADLPANVIWGALIAFAVSLAKDRLSVDRSGLDSKMSAMFRSRTITQTDETTPKLFSPFQLDGHLSSGRDVILVESFVESSDYLIMELFRFNDDGSRRLRYSHGNVHLLNGMKLRVLHRTATFAGMERFLEECSPLNNDDRVNLLLANDTDGVEAEPFVIAHEALCRKLLSSSGPTLRCVRCGDPVSESSTPSIEIDEEDAELQVGLCHRDCVRPTDRVIGVIRCDFFESNKSLRNFNYDQWFGLLPRGQGVFRSAGQLPGVKVMLWNPGFKHSTFGQWCVRIDLVDGSARYAHERGRVARCGLQEAEEQATNLNESFESAKLKSDPWCYTSVSDTFTTYVAAMKYMSADESCTECVGATATRYSASIGGSYSEVDGYYAPLMMLLEESSGDPIAFQNTIFLLTEPLSLEKYLESWRRAGLIVPRFIVSIIATDAEFDTLMRQLHERDLTVLVDPLLDPSGGLSRGIRIDNFEEVMRTGKLARLEET</sequence>
<organism evidence="1 2">
    <name type="scientific">Pseudoxanthomonas sacheonensis</name>
    <dbReference type="NCBI Taxonomy" id="443615"/>
    <lineage>
        <taxon>Bacteria</taxon>
        <taxon>Pseudomonadati</taxon>
        <taxon>Pseudomonadota</taxon>
        <taxon>Gammaproteobacteria</taxon>
        <taxon>Lysobacterales</taxon>
        <taxon>Lysobacteraceae</taxon>
        <taxon>Pseudoxanthomonas</taxon>
    </lineage>
</organism>
<evidence type="ECO:0000313" key="2">
    <source>
        <dbReference type="Proteomes" id="UP001254759"/>
    </source>
</evidence>
<name>A0ABU1RR12_9GAMM</name>
<accession>A0ABU1RR12</accession>
<dbReference type="EMBL" id="JAVDTT010000002">
    <property type="protein sequence ID" value="MDR6841207.1"/>
    <property type="molecule type" value="Genomic_DNA"/>
</dbReference>
<gene>
    <name evidence="1" type="ORF">J2W94_001492</name>
</gene>
<evidence type="ECO:0000313" key="1">
    <source>
        <dbReference type="EMBL" id="MDR6841207.1"/>
    </source>
</evidence>
<keyword evidence="2" id="KW-1185">Reference proteome</keyword>
<reference evidence="1 2" key="1">
    <citation type="submission" date="2023-07" db="EMBL/GenBank/DDBJ databases">
        <title>Sorghum-associated microbial communities from plants grown in Nebraska, USA.</title>
        <authorList>
            <person name="Schachtman D."/>
        </authorList>
    </citation>
    <scope>NUCLEOTIDE SEQUENCE [LARGE SCALE GENOMIC DNA]</scope>
    <source>
        <strain evidence="1 2">BE107</strain>
    </source>
</reference>